<evidence type="ECO:0000313" key="2">
    <source>
        <dbReference type="EMBL" id="KAL1235192.1"/>
    </source>
</evidence>
<reference evidence="2 3" key="1">
    <citation type="submission" date="2024-07" db="EMBL/GenBank/DDBJ databases">
        <title>Enhanced genomic and transcriptomic resources for Trichinella pseudospiralis and T. spiralis underpin the discovery of pronounced molecular differences between stages and species.</title>
        <authorList>
            <person name="Pasi K.K."/>
            <person name="La Rosa G."/>
            <person name="Gomez-Morales M.A."/>
            <person name="Tosini F."/>
            <person name="Sumanam S."/>
            <person name="Young N.D."/>
            <person name="Chang B.C."/>
            <person name="Robin G.B."/>
        </authorList>
    </citation>
    <scope>NUCLEOTIDE SEQUENCE [LARGE SCALE GENOMIC DNA]</scope>
    <source>
        <strain evidence="2">ISS534</strain>
    </source>
</reference>
<protein>
    <submittedName>
        <fullName evidence="2">Class 3, transcription factor 4-B,POU domain</fullName>
    </submittedName>
</protein>
<comment type="caution">
    <text evidence="2">The sequence shown here is derived from an EMBL/GenBank/DDBJ whole genome shotgun (WGS) entry which is preliminary data.</text>
</comment>
<dbReference type="Proteomes" id="UP001558632">
    <property type="component" value="Unassembled WGS sequence"/>
</dbReference>
<evidence type="ECO:0000259" key="1">
    <source>
        <dbReference type="Pfam" id="PF00157"/>
    </source>
</evidence>
<evidence type="ECO:0000313" key="3">
    <source>
        <dbReference type="Proteomes" id="UP001558632"/>
    </source>
</evidence>
<proteinExistence type="predicted"/>
<sequence>MLMKWFNNEVSQMTELSDYKCSKDVIQRTVGAEKRRILPKLFDCIGMKQNTSIIKIENIRYIRCENYNRPPLIKPPRHRRTNVPEFILSPEDEEIIEFAEFCRNRRERLGLDRATLATILNQMFDHITFSPIIIAHFEKGIDFPKKMWNMKYYFQRWIDTYNAVFNKPPGSESFNE</sequence>
<gene>
    <name evidence="2" type="ORF">TSPI_07084</name>
</gene>
<dbReference type="InterPro" id="IPR000327">
    <property type="entry name" value="POU_dom"/>
</dbReference>
<feature type="domain" description="POU-specific" evidence="1">
    <location>
        <begin position="92"/>
        <end position="159"/>
    </location>
</feature>
<dbReference type="InterPro" id="IPR010982">
    <property type="entry name" value="Lambda_DNA-bd_dom_sf"/>
</dbReference>
<dbReference type="EMBL" id="JBEUSY010000380">
    <property type="protein sequence ID" value="KAL1235192.1"/>
    <property type="molecule type" value="Genomic_DNA"/>
</dbReference>
<accession>A0ABR3KFP2</accession>
<organism evidence="2 3">
    <name type="scientific">Trichinella spiralis</name>
    <name type="common">Trichina worm</name>
    <dbReference type="NCBI Taxonomy" id="6334"/>
    <lineage>
        <taxon>Eukaryota</taxon>
        <taxon>Metazoa</taxon>
        <taxon>Ecdysozoa</taxon>
        <taxon>Nematoda</taxon>
        <taxon>Enoplea</taxon>
        <taxon>Dorylaimia</taxon>
        <taxon>Trichinellida</taxon>
        <taxon>Trichinellidae</taxon>
        <taxon>Trichinella</taxon>
    </lineage>
</organism>
<keyword evidence="3" id="KW-1185">Reference proteome</keyword>
<dbReference type="Pfam" id="PF00157">
    <property type="entry name" value="Pou"/>
    <property type="match status" value="1"/>
</dbReference>
<name>A0ABR3KFP2_TRISP</name>
<dbReference type="Gene3D" id="1.10.260.40">
    <property type="entry name" value="lambda repressor-like DNA-binding domains"/>
    <property type="match status" value="1"/>
</dbReference>